<protein>
    <submittedName>
        <fullName evidence="1">Uncharacterized protein</fullName>
    </submittedName>
</protein>
<dbReference type="OrthoDB" id="2522283at2759"/>
<evidence type="ECO:0000313" key="1">
    <source>
        <dbReference type="EMBL" id="CEL54257.1"/>
    </source>
</evidence>
<sequence length="574" mass="61754">MSPPHALLAPANISPLTVEPPPLDSATICILVTEAGISGTKDRDSLSREHIKARSKESHKPTFLRYPLVLTALHHSTCLGIYTQLVYEQAYCSQFGAYTLSQAALVCSSWRSLSQEVLFRNVDLTRTPELRTSAARAAPGIRLAASGPSHAVRDTKAQPVSEARASRLRVLAALAPPSVPAPRSQRATLSFFNAIQMNSHSPSDHATRLSSLVRSVHVVVSRSDDCGCGGVHLGGICPKPCSAASPLPTGAITERDLASLLGKLRRLQNVHIILDRVTSFSPLIIDALHSSPAISTLSIHVLKRWHSRPQSSVSMNNAIQGSGAAPVSSVADESSDAAVFQLIHTLAPNLDTLVLEGELPRDPPADPSVPIVQDHRPSLMYSLDSNEEVATEPAPECSLRELIWRGKLPPSPALLAWLLSAKAKGASAIRKRSRLEVLELCHLPPPDALADLLREHVSTLQSLRLHYFEAAHVDVVRQLLGRGSPSAPTLGARKQSSFSSKGRLRELVLHRQCSVAPDLLRAIQAQHVAVNQPCSQTIQVLQGSSEHGFKRVTIAGGNKEASERFGEKKPGAID</sequence>
<accession>A0A0B7FDF3</accession>
<name>A0A0B7FDF3_THACB</name>
<keyword evidence="2" id="KW-1185">Reference proteome</keyword>
<reference evidence="1 2" key="1">
    <citation type="submission" date="2014-11" db="EMBL/GenBank/DDBJ databases">
        <authorList>
            <person name="Wibberg Daniel"/>
        </authorList>
    </citation>
    <scope>NUCLEOTIDE SEQUENCE [LARGE SCALE GENOMIC DNA]</scope>
    <source>
        <strain evidence="1">Rhizoctonia solani AG1-IB 7/3/14</strain>
    </source>
</reference>
<organism evidence="1 2">
    <name type="scientific">Thanatephorus cucumeris (strain AG1-IB / isolate 7/3/14)</name>
    <name type="common">Lettuce bottom rot fungus</name>
    <name type="synonym">Rhizoctonia solani</name>
    <dbReference type="NCBI Taxonomy" id="1108050"/>
    <lineage>
        <taxon>Eukaryota</taxon>
        <taxon>Fungi</taxon>
        <taxon>Dikarya</taxon>
        <taxon>Basidiomycota</taxon>
        <taxon>Agaricomycotina</taxon>
        <taxon>Agaricomycetes</taxon>
        <taxon>Cantharellales</taxon>
        <taxon>Ceratobasidiaceae</taxon>
        <taxon>Rhizoctonia</taxon>
        <taxon>Rhizoctonia solani AG-1</taxon>
    </lineage>
</organism>
<dbReference type="EMBL" id="LN679115">
    <property type="protein sequence ID" value="CEL54257.1"/>
    <property type="molecule type" value="Genomic_DNA"/>
</dbReference>
<dbReference type="Proteomes" id="UP000059188">
    <property type="component" value="Unassembled WGS sequence"/>
</dbReference>
<dbReference type="AlphaFoldDB" id="A0A0B7FDF3"/>
<evidence type="ECO:0000313" key="2">
    <source>
        <dbReference type="Proteomes" id="UP000059188"/>
    </source>
</evidence>
<proteinExistence type="predicted"/>
<gene>
    <name evidence="1" type="ORF">RSOLAG1IB_06905</name>
</gene>